<dbReference type="InterPro" id="IPR007383">
    <property type="entry name" value="DUF445"/>
</dbReference>
<evidence type="ECO:0000256" key="2">
    <source>
        <dbReference type="SAM" id="Phobius"/>
    </source>
</evidence>
<sequence>MPLSSSAPSSPRDPALPTGPANDAAKRRALRRHRFWATFLLVAVGAGFVAALRVPQPGFWVELARAGCEAALVGGLADWFAVTALFRRPLGLPIPHTAVIPNNQARIGEGLGRFVEHNFLQPELIAGKLLHARPAARVADWLAEREHAELIVERIAAAAPVALRSIQDREIRRFVAGALERELRGQDLAPLLGRLLALLREGDRHQELFDQAVGTARRFLADNRERVFRTIADRSRWYVPRTVDRKVAAALIEGADEILAELGAQDHEARRRFDQAVAQWIEELHSAPEARAKVAEWRDRLLANPEMRRYLAGLGGELRERLIAGLENPDSTLRRGLVESLQALARALARDPHMQERFDRRLAEIVRGLVPPFRHEIGGFIAEVVRSWESRTVVERIELAVGRDLQYIRVNGTLVGAAVGCALFLVTHYLV</sequence>
<name>A0A1Y6BHT2_9PROT</name>
<proteinExistence type="predicted"/>
<keyword evidence="2" id="KW-0812">Transmembrane</keyword>
<evidence type="ECO:0000313" key="4">
    <source>
        <dbReference type="Proteomes" id="UP000192917"/>
    </source>
</evidence>
<dbReference type="RefSeq" id="WP_085122089.1">
    <property type="nucleotide sequence ID" value="NZ_FWZX01000005.1"/>
</dbReference>
<evidence type="ECO:0000256" key="1">
    <source>
        <dbReference type="SAM" id="MobiDB-lite"/>
    </source>
</evidence>
<feature type="transmembrane region" description="Helical" evidence="2">
    <location>
        <begin position="35"/>
        <end position="52"/>
    </location>
</feature>
<dbReference type="AlphaFoldDB" id="A0A1Y6BHT2"/>
<dbReference type="Pfam" id="PF04286">
    <property type="entry name" value="DUF445"/>
    <property type="match status" value="1"/>
</dbReference>
<dbReference type="STRING" id="560819.SAMN05428998_10572"/>
<feature type="compositionally biased region" description="Low complexity" evidence="1">
    <location>
        <begin position="1"/>
        <end position="16"/>
    </location>
</feature>
<dbReference type="Proteomes" id="UP000192917">
    <property type="component" value="Unassembled WGS sequence"/>
</dbReference>
<feature type="region of interest" description="Disordered" evidence="1">
    <location>
        <begin position="1"/>
        <end position="23"/>
    </location>
</feature>
<evidence type="ECO:0000313" key="3">
    <source>
        <dbReference type="EMBL" id="SMF12224.1"/>
    </source>
</evidence>
<accession>A0A1Y6BHT2</accession>
<dbReference type="EMBL" id="FWZX01000005">
    <property type="protein sequence ID" value="SMF12224.1"/>
    <property type="molecule type" value="Genomic_DNA"/>
</dbReference>
<gene>
    <name evidence="3" type="ORF">SAMN05428998_10572</name>
</gene>
<reference evidence="3 4" key="1">
    <citation type="submission" date="2017-04" db="EMBL/GenBank/DDBJ databases">
        <authorList>
            <person name="Afonso C.L."/>
            <person name="Miller P.J."/>
            <person name="Scott M.A."/>
            <person name="Spackman E."/>
            <person name="Goraichik I."/>
            <person name="Dimitrov K.M."/>
            <person name="Suarez D.L."/>
            <person name="Swayne D.E."/>
        </authorList>
    </citation>
    <scope>NUCLEOTIDE SEQUENCE [LARGE SCALE GENOMIC DNA]</scope>
    <source>
        <strain evidence="3 4">USBA 355</strain>
    </source>
</reference>
<dbReference type="PANTHER" id="PTHR38442:SF1">
    <property type="entry name" value="INNER MEMBRANE PROTEIN"/>
    <property type="match status" value="1"/>
</dbReference>
<dbReference type="PANTHER" id="PTHR38442">
    <property type="entry name" value="INNER MEMBRANE PROTEIN-RELATED"/>
    <property type="match status" value="1"/>
</dbReference>
<protein>
    <submittedName>
        <fullName evidence="3">Uncharacterized membrane-anchored protein YjiN, DUF445 family</fullName>
    </submittedName>
</protein>
<dbReference type="GO" id="GO:0005886">
    <property type="term" value="C:plasma membrane"/>
    <property type="evidence" value="ECO:0007669"/>
    <property type="project" value="TreeGrafter"/>
</dbReference>
<keyword evidence="2" id="KW-0472">Membrane</keyword>
<keyword evidence="4" id="KW-1185">Reference proteome</keyword>
<keyword evidence="2" id="KW-1133">Transmembrane helix</keyword>
<organism evidence="3 4">
    <name type="scientific">Tistlia consotensis USBA 355</name>
    <dbReference type="NCBI Taxonomy" id="560819"/>
    <lineage>
        <taxon>Bacteria</taxon>
        <taxon>Pseudomonadati</taxon>
        <taxon>Pseudomonadota</taxon>
        <taxon>Alphaproteobacteria</taxon>
        <taxon>Rhodospirillales</taxon>
        <taxon>Rhodovibrionaceae</taxon>
        <taxon>Tistlia</taxon>
    </lineage>
</organism>